<dbReference type="InterPro" id="IPR036390">
    <property type="entry name" value="WH_DNA-bd_sf"/>
</dbReference>
<comment type="caution">
    <text evidence="2">The sequence shown here is derived from an EMBL/GenBank/DDBJ whole genome shotgun (WGS) entry which is preliminary data.</text>
</comment>
<evidence type="ECO:0000313" key="3">
    <source>
        <dbReference type="Proteomes" id="UP001551675"/>
    </source>
</evidence>
<dbReference type="PRINTS" id="PR00598">
    <property type="entry name" value="HTHMARR"/>
</dbReference>
<dbReference type="Pfam" id="PF12802">
    <property type="entry name" value="MarR_2"/>
    <property type="match status" value="1"/>
</dbReference>
<sequence length="159" mass="17295">MAVRTVVDYGGKVTGTTATEMGADLTFATALVRMSHVVQYVFADVSREYGVTPQQAQLLCMLTGGPIGMTELSRLLHLEKSSLSGLVDRVERRGFLTRVTDPRDRRACQVSLTTEGAQLGEKVHEEICARLEALGAAIPDTDRHRITTALTHLLARSAL</sequence>
<dbReference type="SMART" id="SM00347">
    <property type="entry name" value="HTH_MARR"/>
    <property type="match status" value="1"/>
</dbReference>
<dbReference type="InterPro" id="IPR000835">
    <property type="entry name" value="HTH_MarR-typ"/>
</dbReference>
<organism evidence="2 3">
    <name type="scientific">Microtetraspora glauca</name>
    <dbReference type="NCBI Taxonomy" id="1996"/>
    <lineage>
        <taxon>Bacteria</taxon>
        <taxon>Bacillati</taxon>
        <taxon>Actinomycetota</taxon>
        <taxon>Actinomycetes</taxon>
        <taxon>Streptosporangiales</taxon>
        <taxon>Streptosporangiaceae</taxon>
        <taxon>Microtetraspora</taxon>
    </lineage>
</organism>
<dbReference type="EMBL" id="JBFALK010000021">
    <property type="protein sequence ID" value="MEV0973262.1"/>
    <property type="molecule type" value="Genomic_DNA"/>
</dbReference>
<dbReference type="SUPFAM" id="SSF46785">
    <property type="entry name" value="Winged helix' DNA-binding domain"/>
    <property type="match status" value="1"/>
</dbReference>
<dbReference type="PANTHER" id="PTHR33164:SF94">
    <property type="entry name" value="TRANSCRIPTIONAL REGULATORY PROTEIN-RELATED"/>
    <property type="match status" value="1"/>
</dbReference>
<dbReference type="InterPro" id="IPR039422">
    <property type="entry name" value="MarR/SlyA-like"/>
</dbReference>
<dbReference type="Proteomes" id="UP001551675">
    <property type="component" value="Unassembled WGS sequence"/>
</dbReference>
<evidence type="ECO:0000313" key="2">
    <source>
        <dbReference type="EMBL" id="MEV0973262.1"/>
    </source>
</evidence>
<evidence type="ECO:0000259" key="1">
    <source>
        <dbReference type="PROSITE" id="PS50995"/>
    </source>
</evidence>
<dbReference type="RefSeq" id="WP_358138811.1">
    <property type="nucleotide sequence ID" value="NZ_JBFALK010000021.1"/>
</dbReference>
<dbReference type="Gene3D" id="1.10.10.10">
    <property type="entry name" value="Winged helix-like DNA-binding domain superfamily/Winged helix DNA-binding domain"/>
    <property type="match status" value="1"/>
</dbReference>
<protein>
    <submittedName>
        <fullName evidence="2">MarR family transcriptional regulator</fullName>
    </submittedName>
</protein>
<dbReference type="PANTHER" id="PTHR33164">
    <property type="entry name" value="TRANSCRIPTIONAL REGULATOR, MARR FAMILY"/>
    <property type="match status" value="1"/>
</dbReference>
<proteinExistence type="predicted"/>
<reference evidence="2 3" key="1">
    <citation type="submission" date="2024-06" db="EMBL/GenBank/DDBJ databases">
        <title>The Natural Products Discovery Center: Release of the First 8490 Sequenced Strains for Exploring Actinobacteria Biosynthetic Diversity.</title>
        <authorList>
            <person name="Kalkreuter E."/>
            <person name="Kautsar S.A."/>
            <person name="Yang D."/>
            <person name="Bader C.D."/>
            <person name="Teijaro C.N."/>
            <person name="Fluegel L."/>
            <person name="Davis C.M."/>
            <person name="Simpson J.R."/>
            <person name="Lauterbach L."/>
            <person name="Steele A.D."/>
            <person name="Gui C."/>
            <person name="Meng S."/>
            <person name="Li G."/>
            <person name="Viehrig K."/>
            <person name="Ye F."/>
            <person name="Su P."/>
            <person name="Kiefer A.F."/>
            <person name="Nichols A."/>
            <person name="Cepeda A.J."/>
            <person name="Yan W."/>
            <person name="Fan B."/>
            <person name="Jiang Y."/>
            <person name="Adhikari A."/>
            <person name="Zheng C.-J."/>
            <person name="Schuster L."/>
            <person name="Cowan T.M."/>
            <person name="Smanski M.J."/>
            <person name="Chevrette M.G."/>
            <person name="De Carvalho L.P.S."/>
            <person name="Shen B."/>
        </authorList>
    </citation>
    <scope>NUCLEOTIDE SEQUENCE [LARGE SCALE GENOMIC DNA]</scope>
    <source>
        <strain evidence="2 3">NPDC050100</strain>
    </source>
</reference>
<dbReference type="InterPro" id="IPR036388">
    <property type="entry name" value="WH-like_DNA-bd_sf"/>
</dbReference>
<dbReference type="PROSITE" id="PS50995">
    <property type="entry name" value="HTH_MARR_2"/>
    <property type="match status" value="1"/>
</dbReference>
<name>A0ABV3GNQ4_MICGL</name>
<keyword evidence="3" id="KW-1185">Reference proteome</keyword>
<accession>A0ABV3GNQ4</accession>
<gene>
    <name evidence="2" type="ORF">AB0I59_32065</name>
</gene>
<feature type="domain" description="HTH marR-type" evidence="1">
    <location>
        <begin position="24"/>
        <end position="155"/>
    </location>
</feature>